<dbReference type="InterPro" id="IPR023562">
    <property type="entry name" value="ClpP/TepA"/>
</dbReference>
<evidence type="ECO:0000313" key="4">
    <source>
        <dbReference type="Proteomes" id="UP000217979"/>
    </source>
</evidence>
<dbReference type="GO" id="GO:0008233">
    <property type="term" value="F:peptidase activity"/>
    <property type="evidence" value="ECO:0007669"/>
    <property type="project" value="UniProtKB-KW"/>
</dbReference>
<feature type="chain" id="PRO_5036314931" evidence="1">
    <location>
        <begin position="22"/>
        <end position="213"/>
    </location>
</feature>
<dbReference type="Pfam" id="PF00574">
    <property type="entry name" value="CLP_protease"/>
    <property type="match status" value="1"/>
</dbReference>
<name>A0A291DYW0_9ENTR</name>
<feature type="signal peptide" evidence="1">
    <location>
        <begin position="1"/>
        <end position="21"/>
    </location>
</feature>
<evidence type="ECO:0000313" key="2">
    <source>
        <dbReference type="EMBL" id="ATF92893.1"/>
    </source>
</evidence>
<dbReference type="GO" id="GO:0006508">
    <property type="term" value="P:proteolysis"/>
    <property type="evidence" value="ECO:0007669"/>
    <property type="project" value="UniProtKB-KW"/>
</dbReference>
<dbReference type="Gene3D" id="3.90.226.10">
    <property type="entry name" value="2-enoyl-CoA Hydratase, Chain A, domain 1"/>
    <property type="match status" value="1"/>
</dbReference>
<keyword evidence="3" id="KW-0645">Protease</keyword>
<dbReference type="InterPro" id="IPR029045">
    <property type="entry name" value="ClpP/crotonase-like_dom_sf"/>
</dbReference>
<gene>
    <name evidence="2" type="ORF">CO704_12685</name>
    <name evidence="3" type="ORF">NCTC12120_06424</name>
</gene>
<dbReference type="Proteomes" id="UP000251197">
    <property type="component" value="Unassembled WGS sequence"/>
</dbReference>
<dbReference type="Proteomes" id="UP000217979">
    <property type="component" value="Chromosome"/>
</dbReference>
<dbReference type="STRING" id="158822.LH23_15755"/>
<reference evidence="2 4" key="1">
    <citation type="submission" date="2017-09" db="EMBL/GenBank/DDBJ databases">
        <title>FDA dAtabase for Regulatory Grade micrObial Sequences (FDA-ARGOS): Supporting development and validation of Infectious Disease Dx tests.</title>
        <authorList>
            <person name="Minogue T."/>
            <person name="Wolcott M."/>
            <person name="Wasieloski L."/>
            <person name="Aguilar W."/>
            <person name="Moore D."/>
            <person name="Tallon L."/>
            <person name="Sadzewicz L."/>
            <person name="Ott S."/>
            <person name="Zhao X."/>
            <person name="Nagaraj S."/>
            <person name="Vavikolanu K."/>
            <person name="Aluvathingal J."/>
            <person name="Nadendla S."/>
            <person name="Sichtig H."/>
        </authorList>
    </citation>
    <scope>NUCLEOTIDE SEQUENCE [LARGE SCALE GENOMIC DNA]</scope>
    <source>
        <strain evidence="2 4">FDAARGOS_392</strain>
    </source>
</reference>
<accession>A0A291DYW0</accession>
<protein>
    <submittedName>
        <fullName evidence="3">ATP-dependent Clp protease proteolytic subunit</fullName>
    </submittedName>
    <submittedName>
        <fullName evidence="2">Peptidase S14</fullName>
    </submittedName>
</protein>
<organism evidence="2 4">
    <name type="scientific">Cedecea neteri</name>
    <dbReference type="NCBI Taxonomy" id="158822"/>
    <lineage>
        <taxon>Bacteria</taxon>
        <taxon>Pseudomonadati</taxon>
        <taxon>Pseudomonadota</taxon>
        <taxon>Gammaproteobacteria</taxon>
        <taxon>Enterobacterales</taxon>
        <taxon>Enterobacteriaceae</taxon>
        <taxon>Cedecea</taxon>
    </lineage>
</organism>
<keyword evidence="3" id="KW-0378">Hydrolase</keyword>
<evidence type="ECO:0000313" key="5">
    <source>
        <dbReference type="Proteomes" id="UP000251197"/>
    </source>
</evidence>
<dbReference type="EMBL" id="UAVU01000010">
    <property type="protein sequence ID" value="SQC93310.1"/>
    <property type="molecule type" value="Genomic_DNA"/>
</dbReference>
<dbReference type="SUPFAM" id="SSF52096">
    <property type="entry name" value="ClpP/crotonase"/>
    <property type="match status" value="1"/>
</dbReference>
<reference evidence="3 5" key="2">
    <citation type="submission" date="2018-06" db="EMBL/GenBank/DDBJ databases">
        <authorList>
            <consortium name="Pathogen Informatics"/>
            <person name="Doyle S."/>
        </authorList>
    </citation>
    <scope>NUCLEOTIDE SEQUENCE [LARGE SCALE GENOMIC DNA]</scope>
    <source>
        <strain evidence="3 5">NCTC12120</strain>
    </source>
</reference>
<dbReference type="AlphaFoldDB" id="A0A291DYW0"/>
<evidence type="ECO:0000256" key="1">
    <source>
        <dbReference type="SAM" id="SignalP"/>
    </source>
</evidence>
<evidence type="ECO:0000313" key="3">
    <source>
        <dbReference type="EMBL" id="SQC93310.1"/>
    </source>
</evidence>
<sequence>MKATIHLIITLLISYTSFASAQSVDVKNKIAKVYYTGEMQTSAVSRLVSVFDEINKNNDVERIYLYINSYGGDMDAGLMAAAAVRSSAIPVTAVAMSTVGSSATIMFCAANDRRSLPDGSLFLHPASISHQGDVRPADVTYLERETRRFNEMFKKTYRACTKLDDAKIAEILHSEYNLTNYSPSEAMAVGLISSVDKKIMPATYSYSIISNTN</sequence>
<dbReference type="RefSeq" id="WP_061277422.1">
    <property type="nucleotide sequence ID" value="NZ_CP023525.1"/>
</dbReference>
<keyword evidence="1" id="KW-0732">Signal</keyword>
<proteinExistence type="predicted"/>
<dbReference type="EMBL" id="CP023525">
    <property type="protein sequence ID" value="ATF92893.1"/>
    <property type="molecule type" value="Genomic_DNA"/>
</dbReference>